<gene>
    <name evidence="3" type="ORF">TI39_contig323g00026</name>
</gene>
<sequence length="511" mass="56098">MSYPVSINLLPKHAGFLSLQEAAEFTAISTHTVTNLKLYANGCDFIDQHGKNLRNCTDVCQNPAAVWRSMYTLHNCLVYPIVSDLLSSDHLTLRGQSDAVSMGYLPAFELQMIMDPIDLCVESFCHDVGEAGECHASYGNNSTLVSGADIYTFFSAEFLDRACGASTVSPNVDVGGIGMYIGYLMQLSIILYIYLVSRLLSSWLHTLTSLISTTSRADALQSRFNATNHLPALLAGQIEYQKAQCFFALTLHGAAIKALLGDGYTFEARSLQELHLTINLIRDVASTGIVCMAFGLYMLHRAGKRACYTTALSLVAVAVAGLAWGLTWLPLENLKRLEPAKRPLAACGGLSPVTYCLDNDVRLSKWLEAGSIAMCMIILATLLLGHHEASERETRSDEKRTVSTASSSTNTLVRYVGSMLDPCSSPHLTEVILLLLTLAHLIHLCTKNEMLYVEESAKWDFAQLIAVTIWAPAIVEYLYAAVRGVEKMQTRRPVTTTSEQEEGRVEDGERD</sequence>
<comment type="caution">
    <text evidence="3">The sequence shown here is derived from an EMBL/GenBank/DDBJ whole genome shotgun (WGS) entry which is preliminary data.</text>
</comment>
<keyword evidence="2" id="KW-1133">Transmembrane helix</keyword>
<dbReference type="Proteomes" id="UP000033647">
    <property type="component" value="Unassembled WGS sequence"/>
</dbReference>
<keyword evidence="4" id="KW-1185">Reference proteome</keyword>
<organism evidence="3 4">
    <name type="scientific">Zymoseptoria brevis</name>
    <dbReference type="NCBI Taxonomy" id="1047168"/>
    <lineage>
        <taxon>Eukaryota</taxon>
        <taxon>Fungi</taxon>
        <taxon>Dikarya</taxon>
        <taxon>Ascomycota</taxon>
        <taxon>Pezizomycotina</taxon>
        <taxon>Dothideomycetes</taxon>
        <taxon>Dothideomycetidae</taxon>
        <taxon>Mycosphaerellales</taxon>
        <taxon>Mycosphaerellaceae</taxon>
        <taxon>Zymoseptoria</taxon>
    </lineage>
</organism>
<feature type="transmembrane region" description="Helical" evidence="2">
    <location>
        <begin position="177"/>
        <end position="195"/>
    </location>
</feature>
<evidence type="ECO:0000256" key="2">
    <source>
        <dbReference type="SAM" id="Phobius"/>
    </source>
</evidence>
<evidence type="ECO:0000313" key="4">
    <source>
        <dbReference type="Proteomes" id="UP000033647"/>
    </source>
</evidence>
<feature type="transmembrane region" description="Helical" evidence="2">
    <location>
        <begin position="366"/>
        <end position="385"/>
    </location>
</feature>
<accession>A0A0F4GWI9</accession>
<protein>
    <recommendedName>
        <fullName evidence="5">Transmembrane protein</fullName>
    </recommendedName>
</protein>
<dbReference type="STRING" id="1047168.A0A0F4GWI9"/>
<keyword evidence="2" id="KW-0472">Membrane</keyword>
<dbReference type="AlphaFoldDB" id="A0A0F4GWI9"/>
<feature type="compositionally biased region" description="Basic and acidic residues" evidence="1">
    <location>
        <begin position="501"/>
        <end position="511"/>
    </location>
</feature>
<reference evidence="3 4" key="1">
    <citation type="submission" date="2015-03" db="EMBL/GenBank/DDBJ databases">
        <title>RNA-seq based gene annotation and comparative genomics of four Zymoseptoria species reveal species-specific pathogenicity related genes and transposable element activity.</title>
        <authorList>
            <person name="Grandaubert J."/>
            <person name="Bhattacharyya A."/>
            <person name="Stukenbrock E.H."/>
        </authorList>
    </citation>
    <scope>NUCLEOTIDE SEQUENCE [LARGE SCALE GENOMIC DNA]</scope>
    <source>
        <strain evidence="3 4">Zb18110</strain>
    </source>
</reference>
<feature type="region of interest" description="Disordered" evidence="1">
    <location>
        <begin position="489"/>
        <end position="511"/>
    </location>
</feature>
<name>A0A0F4GWI9_9PEZI</name>
<feature type="transmembrane region" description="Helical" evidence="2">
    <location>
        <begin position="428"/>
        <end position="444"/>
    </location>
</feature>
<evidence type="ECO:0008006" key="5">
    <source>
        <dbReference type="Google" id="ProtNLM"/>
    </source>
</evidence>
<dbReference type="EMBL" id="LAFY01000315">
    <property type="protein sequence ID" value="KJY00561.1"/>
    <property type="molecule type" value="Genomic_DNA"/>
</dbReference>
<feature type="transmembrane region" description="Helical" evidence="2">
    <location>
        <begin position="464"/>
        <end position="482"/>
    </location>
</feature>
<evidence type="ECO:0000313" key="3">
    <source>
        <dbReference type="EMBL" id="KJY00561.1"/>
    </source>
</evidence>
<dbReference type="OrthoDB" id="4582561at2759"/>
<feature type="transmembrane region" description="Helical" evidence="2">
    <location>
        <begin position="311"/>
        <end position="331"/>
    </location>
</feature>
<proteinExistence type="predicted"/>
<keyword evidence="2" id="KW-0812">Transmembrane</keyword>
<evidence type="ECO:0000256" key="1">
    <source>
        <dbReference type="SAM" id="MobiDB-lite"/>
    </source>
</evidence>